<dbReference type="RefSeq" id="WP_020453969.1">
    <property type="nucleotide sequence ID" value="NZ_PESE01000011.1"/>
</dbReference>
<sequence>MNTQNVKTAAPESSERWDVKACLFKTQNIGRYSVKFVAPCIGGGTTLNCSHITNASNAFDAVACFKRETRAADCHVYAVNEIEPVQPVCLSTTGYRLVQRGYIWFCLDTGVFIEVAQDGNMRRGDNGLKLPDYGSLTRI</sequence>
<dbReference type="AlphaFoldDB" id="A0A318NRU5"/>
<name>A0A318NRU5_SERPL</name>
<evidence type="ECO:0000313" key="1">
    <source>
        <dbReference type="EMBL" id="PYD36570.1"/>
    </source>
</evidence>
<gene>
    <name evidence="1" type="ORF">CT690_23790</name>
</gene>
<organism evidence="1 2">
    <name type="scientific">Serratia plymuthica</name>
    <dbReference type="NCBI Taxonomy" id="82996"/>
    <lineage>
        <taxon>Bacteria</taxon>
        <taxon>Pseudomonadati</taxon>
        <taxon>Pseudomonadota</taxon>
        <taxon>Gammaproteobacteria</taxon>
        <taxon>Enterobacterales</taxon>
        <taxon>Yersiniaceae</taxon>
        <taxon>Serratia</taxon>
    </lineage>
</organism>
<dbReference type="Proteomes" id="UP000248196">
    <property type="component" value="Unassembled WGS sequence"/>
</dbReference>
<reference evidence="1 2" key="1">
    <citation type="submission" date="2017-11" db="EMBL/GenBank/DDBJ databases">
        <title>Genome sequence of the oocydin A producing rhizobacterium Serratia plymuthica 4Rx5.</title>
        <authorList>
            <person name="Matilla M.A."/>
            <person name="Udaondo Z."/>
            <person name="Salmond G.P.C."/>
        </authorList>
    </citation>
    <scope>NUCLEOTIDE SEQUENCE [LARGE SCALE GENOMIC DNA]</scope>
    <source>
        <strain evidence="1 2">4Rx5</strain>
    </source>
</reference>
<evidence type="ECO:0000313" key="2">
    <source>
        <dbReference type="Proteomes" id="UP000248196"/>
    </source>
</evidence>
<protein>
    <submittedName>
        <fullName evidence="1">Protein TraE</fullName>
    </submittedName>
</protein>
<proteinExistence type="predicted"/>
<accession>A0A318NRU5</accession>
<comment type="caution">
    <text evidence="1">The sequence shown here is derived from an EMBL/GenBank/DDBJ whole genome shotgun (WGS) entry which is preliminary data.</text>
</comment>
<dbReference type="EMBL" id="PESE01000011">
    <property type="protein sequence ID" value="PYD36570.1"/>
    <property type="molecule type" value="Genomic_DNA"/>
</dbReference>